<sequence length="76" mass="8084">MRGFHEAQASESRLRVVFEDDQISFGFPTVATLGDVADWVGGLAKFHESSLVAVDVKIPRRAAPSIASTGASQGTH</sequence>
<gene>
    <name evidence="1" type="ORF">B1812_04360</name>
</gene>
<dbReference type="EMBL" id="CP019948">
    <property type="protein sequence ID" value="ARN80434.1"/>
    <property type="molecule type" value="Genomic_DNA"/>
</dbReference>
<dbReference type="OrthoDB" id="9891085at2"/>
<name>A0A1W6MS67_9HYPH</name>
<dbReference type="RefSeq" id="WP_085770497.1">
    <property type="nucleotide sequence ID" value="NZ_AP027149.1"/>
</dbReference>
<evidence type="ECO:0000313" key="1">
    <source>
        <dbReference type="EMBL" id="ARN80434.1"/>
    </source>
</evidence>
<accession>A0A1W6MS67</accession>
<dbReference type="AlphaFoldDB" id="A0A1W6MS67"/>
<dbReference type="Proteomes" id="UP000193978">
    <property type="component" value="Chromosome"/>
</dbReference>
<dbReference type="KEGG" id="mbry:B1812_04360"/>
<reference evidence="1 2" key="1">
    <citation type="submission" date="2017-02" db="EMBL/GenBank/DDBJ databases">
        <authorList>
            <person name="Peterson S.W."/>
        </authorList>
    </citation>
    <scope>NUCLEOTIDE SEQUENCE [LARGE SCALE GENOMIC DNA]</scope>
    <source>
        <strain evidence="1 2">S285</strain>
    </source>
</reference>
<evidence type="ECO:0000313" key="2">
    <source>
        <dbReference type="Proteomes" id="UP000193978"/>
    </source>
</evidence>
<keyword evidence="2" id="KW-1185">Reference proteome</keyword>
<protein>
    <submittedName>
        <fullName evidence="1">Uncharacterized protein</fullName>
    </submittedName>
</protein>
<proteinExistence type="predicted"/>
<organism evidence="1 2">
    <name type="scientific">Methylocystis bryophila</name>
    <dbReference type="NCBI Taxonomy" id="655015"/>
    <lineage>
        <taxon>Bacteria</taxon>
        <taxon>Pseudomonadati</taxon>
        <taxon>Pseudomonadota</taxon>
        <taxon>Alphaproteobacteria</taxon>
        <taxon>Hyphomicrobiales</taxon>
        <taxon>Methylocystaceae</taxon>
        <taxon>Methylocystis</taxon>
    </lineage>
</organism>